<organism evidence="1 2">
    <name type="scientific">Heyndrickxia coagulans</name>
    <name type="common">Weizmannia coagulans</name>
    <dbReference type="NCBI Taxonomy" id="1398"/>
    <lineage>
        <taxon>Bacteria</taxon>
        <taxon>Bacillati</taxon>
        <taxon>Bacillota</taxon>
        <taxon>Bacilli</taxon>
        <taxon>Bacillales</taxon>
        <taxon>Bacillaceae</taxon>
        <taxon>Heyndrickxia</taxon>
    </lineage>
</organism>
<dbReference type="AlphaFoldDB" id="A0A150JW07"/>
<protein>
    <submittedName>
        <fullName evidence="1">Uncharacterized protein</fullName>
    </submittedName>
</protein>
<dbReference type="EMBL" id="LQYG01000069">
    <property type="protein sequence ID" value="KYC61469.1"/>
    <property type="molecule type" value="Genomic_DNA"/>
</dbReference>
<accession>A0A150JW07</accession>
<evidence type="ECO:0000313" key="2">
    <source>
        <dbReference type="Proteomes" id="UP000075288"/>
    </source>
</evidence>
<gene>
    <name evidence="1" type="ORF">B4098_2024</name>
</gene>
<name>A0A150JW07_HEYCO</name>
<proteinExistence type="predicted"/>
<evidence type="ECO:0000313" key="1">
    <source>
        <dbReference type="EMBL" id="KYC61469.1"/>
    </source>
</evidence>
<dbReference type="Proteomes" id="UP000075288">
    <property type="component" value="Unassembled WGS sequence"/>
</dbReference>
<comment type="caution">
    <text evidence="1">The sequence shown here is derived from an EMBL/GenBank/DDBJ whole genome shotgun (WGS) entry which is preliminary data.</text>
</comment>
<sequence length="39" mass="4353">MTAPINSSKFNRLTAAGFFYAKKQGVLVHDALLENRKQS</sequence>
<reference evidence="1 2" key="1">
    <citation type="submission" date="2016-01" db="EMBL/GenBank/DDBJ databases">
        <title>Genome Sequences of Twelve Sporeforming Bacillus Species Isolated from Foods.</title>
        <authorList>
            <person name="Berendsen E.M."/>
            <person name="Wells-Bennik M.H."/>
            <person name="Krawcyk A.O."/>
            <person name="De Jong A."/>
            <person name="Holsappel S."/>
            <person name="Eijlander R.T."/>
            <person name="Kuipers O.P."/>
        </authorList>
    </citation>
    <scope>NUCLEOTIDE SEQUENCE [LARGE SCALE GENOMIC DNA]</scope>
    <source>
        <strain evidence="1 2">B4098</strain>
    </source>
</reference>